<dbReference type="KEGG" id="tta:Theth_1372"/>
<keyword evidence="3" id="KW-1185">Reference proteome</keyword>
<dbReference type="PANTHER" id="PTHR12110">
    <property type="entry name" value="HYDROXYPYRUVATE ISOMERASE"/>
    <property type="match status" value="1"/>
</dbReference>
<evidence type="ECO:0000313" key="3">
    <source>
        <dbReference type="Proteomes" id="UP000006804"/>
    </source>
</evidence>
<dbReference type="eggNOG" id="COG1082">
    <property type="taxonomic scope" value="Bacteria"/>
</dbReference>
<dbReference type="InterPro" id="IPR036237">
    <property type="entry name" value="Xyl_isomerase-like_sf"/>
</dbReference>
<dbReference type="Gene3D" id="3.20.20.150">
    <property type="entry name" value="Divalent-metal-dependent TIM barrel enzymes"/>
    <property type="match status" value="1"/>
</dbReference>
<feature type="domain" description="Xylose isomerase-like TIM barrel" evidence="1">
    <location>
        <begin position="32"/>
        <end position="193"/>
    </location>
</feature>
<proteinExistence type="predicted"/>
<dbReference type="AlphaFoldDB" id="F7YUG4"/>
<dbReference type="InterPro" id="IPR013022">
    <property type="entry name" value="Xyl_isomerase-like_TIM-brl"/>
</dbReference>
<dbReference type="GO" id="GO:0016853">
    <property type="term" value="F:isomerase activity"/>
    <property type="evidence" value="ECO:0007669"/>
    <property type="project" value="UniProtKB-KW"/>
</dbReference>
<dbReference type="EMBL" id="CP002351">
    <property type="protein sequence ID" value="AEH51435.1"/>
    <property type="molecule type" value="Genomic_DNA"/>
</dbReference>
<gene>
    <name evidence="2" type="ORF">Theth_1372</name>
</gene>
<dbReference type="PANTHER" id="PTHR12110:SF53">
    <property type="entry name" value="BLR5974 PROTEIN"/>
    <property type="match status" value="1"/>
</dbReference>
<evidence type="ECO:0000259" key="1">
    <source>
        <dbReference type="Pfam" id="PF01261"/>
    </source>
</evidence>
<dbReference type="Proteomes" id="UP000006804">
    <property type="component" value="Chromosome"/>
</dbReference>
<dbReference type="SUPFAM" id="SSF51658">
    <property type="entry name" value="Xylose isomerase-like"/>
    <property type="match status" value="1"/>
</dbReference>
<accession>F7YUG4</accession>
<dbReference type="STRING" id="688269.Theth_1372"/>
<dbReference type="HOGENOM" id="CLU_1151359_0_0_0"/>
<dbReference type="InterPro" id="IPR050312">
    <property type="entry name" value="IolE/XylAMocC-like"/>
</dbReference>
<reference evidence="2 3" key="1">
    <citation type="submission" date="2010-11" db="EMBL/GenBank/DDBJ databases">
        <title>The complete genome of Thermotoga thermarum DSM 5069.</title>
        <authorList>
            <consortium name="US DOE Joint Genome Institute (JGI-PGF)"/>
            <person name="Lucas S."/>
            <person name="Copeland A."/>
            <person name="Lapidus A."/>
            <person name="Bruce D."/>
            <person name="Goodwin L."/>
            <person name="Pitluck S."/>
            <person name="Kyrpides N."/>
            <person name="Mavromatis K."/>
            <person name="Ivanova N."/>
            <person name="Zeytun A."/>
            <person name="Brettin T."/>
            <person name="Detter J.C."/>
            <person name="Tapia R."/>
            <person name="Han C."/>
            <person name="Land M."/>
            <person name="Hauser L."/>
            <person name="Markowitz V."/>
            <person name="Cheng J.-F."/>
            <person name="Hugenholtz P."/>
            <person name="Woyke T."/>
            <person name="Wu D."/>
            <person name="Spring S."/>
            <person name="Schroeder M."/>
            <person name="Brambilla E."/>
            <person name="Klenk H.-P."/>
            <person name="Eisen J.A."/>
        </authorList>
    </citation>
    <scope>NUCLEOTIDE SEQUENCE [LARGE SCALE GENOMIC DNA]</scope>
    <source>
        <strain evidence="2 3">DSM 5069</strain>
    </source>
</reference>
<sequence>MRKGLSTSIIRADVGKIDQLPWFSHYELTFFKQKDVEKVMRFLKERKASFGVHAPFVFRYCQVHPQPTSLNPTLRHDTLKKNQKCIELAKSLGADYVILHFPSAKQSESWLDIYEDIVQEIACLKTNGIQIRIENVYCNDCFHTSNDYKDFLERTNLTICVDIGHLLIDSQIYGLDPVEFVESLKPFISEFHIYYADLIEYEKCHHKAWKNEKKFLQLLEYIRDIDADFVLEPSPECLEGFENLLKYLEEL</sequence>
<dbReference type="OrthoDB" id="37067at2"/>
<protein>
    <submittedName>
        <fullName evidence="2">Xylose isomerase domain-containing protein TIM barrel</fullName>
    </submittedName>
</protein>
<name>F7YUG4_9THEM</name>
<dbReference type="PATRIC" id="fig|688269.3.peg.1412"/>
<keyword evidence="2" id="KW-0413">Isomerase</keyword>
<dbReference type="RefSeq" id="WP_013932650.1">
    <property type="nucleotide sequence ID" value="NC_015707.1"/>
</dbReference>
<dbReference type="Pfam" id="PF01261">
    <property type="entry name" value="AP_endonuc_2"/>
    <property type="match status" value="1"/>
</dbReference>
<evidence type="ECO:0000313" key="2">
    <source>
        <dbReference type="EMBL" id="AEH51435.1"/>
    </source>
</evidence>
<organism evidence="2 3">
    <name type="scientific">Pseudothermotoga thermarum DSM 5069</name>
    <dbReference type="NCBI Taxonomy" id="688269"/>
    <lineage>
        <taxon>Bacteria</taxon>
        <taxon>Thermotogati</taxon>
        <taxon>Thermotogota</taxon>
        <taxon>Thermotogae</taxon>
        <taxon>Thermotogales</taxon>
        <taxon>Thermotogaceae</taxon>
        <taxon>Pseudothermotoga</taxon>
    </lineage>
</organism>